<evidence type="ECO:0000313" key="3">
    <source>
        <dbReference type="EMBL" id="ODV68169.1"/>
    </source>
</evidence>
<proteinExistence type="predicted"/>
<sequence length="842" mass="95801">MSQDVAVPAEASWSLILLFSKIFEICYYKNPKTSGFVLIGLILLFCLFYLTLSNLDSLIMQALTSDFQSISVLNVNGDGLTFHVIGSVYLQYDNIQNLFYRYFMKLGAVIVGSISVIPNKSVKIFLTPKDIYSPPIHVLDIYPPEISINTVDKSILEIDFISKAELAELGIVKFANDFIELSHFKENINVQIQSIIDAKISSKFFNFETSELNVFMDYQVNPNQIFPNINVEDFSVTTSSSSENKLEATAVKNDELKVDSNIKVDAQLPLNFFLSPIEWDISLRDCNSDFIKWGEWKTNEINVDPYQPVSFKLESLIKETPREFLIQCEDGKLVLNQLAYKIINHEDSFIEFKINASENKNNQKNLPPWLYYVLQNVRSRFKFPLKGIKTGFNLEDLLLDYLINDLSVDIPYKSQKEQVESHINGNFTLQIQLPPNSFQVDIGQPKVRAHFNIRDEKEVLIYGELNQESGIAISKIENDQLYENIFFDVELGNMEVDQLNPAKIGHLVNQIINDAQVEELFIDVFIDELEIDLPFLQSTFKDLNFSNIKIPYKQTSKQVHEMRYIDGILSGLNVSVNDILYEKSTAEELTFKMDVDIYNPTNITLEIPKETLSVDVISNGTRIGSVGCADLFILKKEWVNSILEIRLNPKDDLDKISLERLVSEFILGIKEIKIGAQGGKVKHNKPLGQLLSQLTIEDVQIPDIYIEPPQLKDPEISEISKHKSPFLIESTIHILNSEVELTIYNPISNSDILVHLQQAEAQYKGEILGHLAQLQTLKVSPGIYKTPRMPLKINNGIGMDILRKAINGQLDVEVIAVFDITLDNYSMQLFYEGLGLTSNIKL</sequence>
<dbReference type="PANTHER" id="PTHR35895:SF3">
    <property type="entry name" value="PRE-RRNA PROCESSING PROTEIN"/>
    <property type="match status" value="1"/>
</dbReference>
<dbReference type="Proteomes" id="UP000095085">
    <property type="component" value="Unassembled WGS sequence"/>
</dbReference>
<accession>A0A1E4RLP5</accession>
<keyword evidence="1" id="KW-0812">Transmembrane</keyword>
<feature type="domain" description="Tag1-like fifth Ig-like" evidence="2">
    <location>
        <begin position="721"/>
        <end position="829"/>
    </location>
</feature>
<dbReference type="PANTHER" id="PTHR35895">
    <property type="entry name" value="CHROMOSOME 16, WHOLE GENOME SHOTGUN SEQUENCE"/>
    <property type="match status" value="1"/>
</dbReference>
<dbReference type="RefSeq" id="XP_020077236.1">
    <property type="nucleotide sequence ID" value="XM_020218540.1"/>
</dbReference>
<dbReference type="Pfam" id="PF26153">
    <property type="entry name" value="LEA-2L_5"/>
    <property type="match status" value="1"/>
</dbReference>
<reference evidence="4" key="1">
    <citation type="submission" date="2016-05" db="EMBL/GenBank/DDBJ databases">
        <title>Comparative genomics of biotechnologically important yeasts.</title>
        <authorList>
            <consortium name="DOE Joint Genome Institute"/>
            <person name="Riley R."/>
            <person name="Haridas S."/>
            <person name="Wolfe K.H."/>
            <person name="Lopes M.R."/>
            <person name="Hittinger C.T."/>
            <person name="Goker M."/>
            <person name="Salamov A."/>
            <person name="Wisecaver J."/>
            <person name="Long T.M."/>
            <person name="Aerts A.L."/>
            <person name="Barry K."/>
            <person name="Choi C."/>
            <person name="Clum A."/>
            <person name="Coughlan A.Y."/>
            <person name="Deshpande S."/>
            <person name="Douglass A.P."/>
            <person name="Hanson S.J."/>
            <person name="Klenk H.-P."/>
            <person name="Labutti K."/>
            <person name="Lapidus A."/>
            <person name="Lindquist E."/>
            <person name="Lipzen A."/>
            <person name="Meier-Kolthoff J.P."/>
            <person name="Ohm R.A."/>
            <person name="Otillar R.P."/>
            <person name="Pangilinan J."/>
            <person name="Peng Y."/>
            <person name="Rokas A."/>
            <person name="Rosa C.A."/>
            <person name="Scheuner C."/>
            <person name="Sibirny A.A."/>
            <person name="Slot J.C."/>
            <person name="Stielow J.B."/>
            <person name="Sun H."/>
            <person name="Kurtzman C.P."/>
            <person name="Blackwell M."/>
            <person name="Grigoriev I.V."/>
            <person name="Jeffries T.W."/>
        </authorList>
    </citation>
    <scope>NUCLEOTIDE SEQUENCE [LARGE SCALE GENOMIC DNA]</scope>
    <source>
        <strain evidence="4">NRRL Y-1933</strain>
    </source>
</reference>
<organism evidence="3 4">
    <name type="scientific">Hyphopichia burtonii NRRL Y-1933</name>
    <dbReference type="NCBI Taxonomy" id="984485"/>
    <lineage>
        <taxon>Eukaryota</taxon>
        <taxon>Fungi</taxon>
        <taxon>Dikarya</taxon>
        <taxon>Ascomycota</taxon>
        <taxon>Saccharomycotina</taxon>
        <taxon>Pichiomycetes</taxon>
        <taxon>Debaryomycetaceae</taxon>
        <taxon>Hyphopichia</taxon>
    </lineage>
</organism>
<dbReference type="AlphaFoldDB" id="A0A1E4RLP5"/>
<keyword evidence="1" id="KW-1133">Transmembrane helix</keyword>
<evidence type="ECO:0000313" key="4">
    <source>
        <dbReference type="Proteomes" id="UP000095085"/>
    </source>
</evidence>
<gene>
    <name evidence="3" type="ORF">HYPBUDRAFT_107303</name>
</gene>
<dbReference type="InterPro" id="IPR059066">
    <property type="entry name" value="Ig_Tag1-like_5th"/>
</dbReference>
<dbReference type="OrthoDB" id="5596576at2759"/>
<name>A0A1E4RLP5_9ASCO</name>
<dbReference type="GeneID" id="30993090"/>
<protein>
    <recommendedName>
        <fullName evidence="2">Tag1-like fifth Ig-like domain-containing protein</fullName>
    </recommendedName>
</protein>
<dbReference type="GO" id="GO:0000329">
    <property type="term" value="C:fungal-type vacuole membrane"/>
    <property type="evidence" value="ECO:0007669"/>
    <property type="project" value="InterPro"/>
</dbReference>
<feature type="transmembrane region" description="Helical" evidence="1">
    <location>
        <begin position="12"/>
        <end position="28"/>
    </location>
</feature>
<evidence type="ECO:0000256" key="1">
    <source>
        <dbReference type="SAM" id="Phobius"/>
    </source>
</evidence>
<dbReference type="InterPro" id="IPR046368">
    <property type="entry name" value="Tag1"/>
</dbReference>
<dbReference type="STRING" id="984485.A0A1E4RLP5"/>
<keyword evidence="1" id="KW-0472">Membrane</keyword>
<dbReference type="EMBL" id="KV454540">
    <property type="protein sequence ID" value="ODV68169.1"/>
    <property type="molecule type" value="Genomic_DNA"/>
</dbReference>
<keyword evidence="4" id="KW-1185">Reference proteome</keyword>
<evidence type="ECO:0000259" key="2">
    <source>
        <dbReference type="Pfam" id="PF26153"/>
    </source>
</evidence>
<feature type="transmembrane region" description="Helical" evidence="1">
    <location>
        <begin position="35"/>
        <end position="52"/>
    </location>
</feature>